<accession>A0ABU6NMN7</accession>
<dbReference type="InterPro" id="IPR043519">
    <property type="entry name" value="NT_sf"/>
</dbReference>
<keyword evidence="2" id="KW-1185">Reference proteome</keyword>
<dbReference type="RefSeq" id="WP_144557780.1">
    <property type="nucleotide sequence ID" value="NZ_CP042163.1"/>
</dbReference>
<dbReference type="SUPFAM" id="SSF81301">
    <property type="entry name" value="Nucleotidyltransferase"/>
    <property type="match status" value="1"/>
</dbReference>
<name>A0ABU6NMN7_9BACI</name>
<proteinExistence type="predicted"/>
<comment type="caution">
    <text evidence="1">The sequence shown here is derived from an EMBL/GenBank/DDBJ whole genome shotgun (WGS) entry which is preliminary data.</text>
</comment>
<gene>
    <name evidence="1" type="ORF">P5F74_11590</name>
</gene>
<evidence type="ECO:0008006" key="3">
    <source>
        <dbReference type="Google" id="ProtNLM"/>
    </source>
</evidence>
<organism evidence="1 2">
    <name type="scientific">Shouchella miscanthi</name>
    <dbReference type="NCBI Taxonomy" id="2598861"/>
    <lineage>
        <taxon>Bacteria</taxon>
        <taxon>Bacillati</taxon>
        <taxon>Bacillota</taxon>
        <taxon>Bacilli</taxon>
        <taxon>Bacillales</taxon>
        <taxon>Bacillaceae</taxon>
        <taxon>Shouchella</taxon>
    </lineage>
</organism>
<evidence type="ECO:0000313" key="2">
    <source>
        <dbReference type="Proteomes" id="UP001341820"/>
    </source>
</evidence>
<reference evidence="1 2" key="1">
    <citation type="submission" date="2023-03" db="EMBL/GenBank/DDBJ databases">
        <title>Bacillus Genome Sequencing.</title>
        <authorList>
            <person name="Dunlap C."/>
        </authorList>
    </citation>
    <scope>NUCLEOTIDE SEQUENCE [LARGE SCALE GENOMIC DNA]</scope>
    <source>
        <strain evidence="1 2">B-4107</strain>
    </source>
</reference>
<dbReference type="Proteomes" id="UP001341820">
    <property type="component" value="Unassembled WGS sequence"/>
</dbReference>
<dbReference type="EMBL" id="JAROAS010000022">
    <property type="protein sequence ID" value="MED4128779.1"/>
    <property type="molecule type" value="Genomic_DNA"/>
</dbReference>
<protein>
    <recommendedName>
        <fullName evidence="3">Nucleotidyl transferase AbiEii/AbiGii toxin family protein</fullName>
    </recommendedName>
</protein>
<sequence length="180" mass="20768">MNQHQRDVLVKLVNAFHSKGVSFGIGGSTLLFHHSIVKETNDIDLFIDLADEKSVQEVMTQLGDEKKASYKKPFQTEVFKRFTIAGVSIDIMGGFAIEHEQGVYRFSFDSSAVTLEKGHTPYMQLEDWYVFYLLMPNREQKVLMVEAHFRTEGVEKVDRLQRALMQPLPIEVKQRIMGWL</sequence>
<evidence type="ECO:0000313" key="1">
    <source>
        <dbReference type="EMBL" id="MED4128779.1"/>
    </source>
</evidence>
<dbReference type="Gene3D" id="3.30.460.40">
    <property type="match status" value="1"/>
</dbReference>